<dbReference type="RefSeq" id="WP_182809992.1">
    <property type="nucleotide sequence ID" value="NZ_JACJFM010000025.1"/>
</dbReference>
<dbReference type="GO" id="GO:0003677">
    <property type="term" value="F:DNA binding"/>
    <property type="evidence" value="ECO:0007669"/>
    <property type="project" value="UniProtKB-KW"/>
</dbReference>
<keyword evidence="1" id="KW-0805">Transcription regulation</keyword>
<dbReference type="SUPFAM" id="SSF46785">
    <property type="entry name" value="Winged helix' DNA-binding domain"/>
    <property type="match status" value="1"/>
</dbReference>
<protein>
    <submittedName>
        <fullName evidence="6">Crp/Fnr family transcriptional regulator</fullName>
    </submittedName>
</protein>
<evidence type="ECO:0000256" key="1">
    <source>
        <dbReference type="ARBA" id="ARBA00023015"/>
    </source>
</evidence>
<dbReference type="InterPro" id="IPR036388">
    <property type="entry name" value="WH-like_DNA-bd_sf"/>
</dbReference>
<organism evidence="6 7">
    <name type="scientific">Oceanospirillum sediminis</name>
    <dbReference type="NCBI Taxonomy" id="2760088"/>
    <lineage>
        <taxon>Bacteria</taxon>
        <taxon>Pseudomonadati</taxon>
        <taxon>Pseudomonadota</taxon>
        <taxon>Gammaproteobacteria</taxon>
        <taxon>Oceanospirillales</taxon>
        <taxon>Oceanospirillaceae</taxon>
        <taxon>Oceanospirillum</taxon>
    </lineage>
</organism>
<dbReference type="PANTHER" id="PTHR24567:SF68">
    <property type="entry name" value="DNA-BINDING TRANSCRIPTIONAL DUAL REGULATOR CRP"/>
    <property type="match status" value="1"/>
</dbReference>
<keyword evidence="3" id="KW-0804">Transcription</keyword>
<evidence type="ECO:0000313" key="6">
    <source>
        <dbReference type="EMBL" id="MBB1488219.1"/>
    </source>
</evidence>
<accession>A0A839IUR7</accession>
<reference evidence="6 7" key="1">
    <citation type="submission" date="2020-08" db="EMBL/GenBank/DDBJ databases">
        <title>Oceanospirillum sp. nov. isolated from marine sediment.</title>
        <authorList>
            <person name="Ji X."/>
        </authorList>
    </citation>
    <scope>NUCLEOTIDE SEQUENCE [LARGE SCALE GENOMIC DNA]</scope>
    <source>
        <strain evidence="6 7">D5</strain>
    </source>
</reference>
<evidence type="ECO:0000259" key="4">
    <source>
        <dbReference type="PROSITE" id="PS50042"/>
    </source>
</evidence>
<dbReference type="SMART" id="SM00419">
    <property type="entry name" value="HTH_CRP"/>
    <property type="match status" value="1"/>
</dbReference>
<dbReference type="InterPro" id="IPR018490">
    <property type="entry name" value="cNMP-bd_dom_sf"/>
</dbReference>
<feature type="domain" description="Cyclic nucleotide-binding" evidence="4">
    <location>
        <begin position="13"/>
        <end position="133"/>
    </location>
</feature>
<dbReference type="InterPro" id="IPR014710">
    <property type="entry name" value="RmlC-like_jellyroll"/>
</dbReference>
<name>A0A839IUR7_9GAMM</name>
<keyword evidence="2" id="KW-0238">DNA-binding</keyword>
<dbReference type="SMART" id="SM00100">
    <property type="entry name" value="cNMP"/>
    <property type="match status" value="1"/>
</dbReference>
<sequence>MAVSTELLKYFPVLKGVSEPALEELASQSVLRKFARRGVVINAGDQSEYLCFLFEGRLQGVDFTLDGREVGLYFVDPGDFCGELGLFDASGQPEYVIALTKAQVVFVPATAIRSILLTHQGLVEQMFSRMAGRIRTMSAQRALLGLSNTNQRVCGQLWMLTDKKSINDEGAMEILNPPTHQEMGIMLNMSRETVTRVFQSLQKKKIVKRDGTTRLLIMEPEALKLMAEGEGE</sequence>
<evidence type="ECO:0000259" key="5">
    <source>
        <dbReference type="PROSITE" id="PS51063"/>
    </source>
</evidence>
<dbReference type="SUPFAM" id="SSF51206">
    <property type="entry name" value="cAMP-binding domain-like"/>
    <property type="match status" value="1"/>
</dbReference>
<dbReference type="CDD" id="cd00038">
    <property type="entry name" value="CAP_ED"/>
    <property type="match status" value="1"/>
</dbReference>
<feature type="domain" description="HTH crp-type" evidence="5">
    <location>
        <begin position="147"/>
        <end position="221"/>
    </location>
</feature>
<dbReference type="Gene3D" id="2.60.120.10">
    <property type="entry name" value="Jelly Rolls"/>
    <property type="match status" value="1"/>
</dbReference>
<comment type="caution">
    <text evidence="6">The sequence shown here is derived from an EMBL/GenBank/DDBJ whole genome shotgun (WGS) entry which is preliminary data.</text>
</comment>
<gene>
    <name evidence="6" type="ORF">H4O21_16575</name>
</gene>
<dbReference type="PROSITE" id="PS50042">
    <property type="entry name" value="CNMP_BINDING_3"/>
    <property type="match status" value="1"/>
</dbReference>
<dbReference type="InterPro" id="IPR036390">
    <property type="entry name" value="WH_DNA-bd_sf"/>
</dbReference>
<dbReference type="AlphaFoldDB" id="A0A839IUR7"/>
<dbReference type="EMBL" id="JACJFM010000025">
    <property type="protein sequence ID" value="MBB1488219.1"/>
    <property type="molecule type" value="Genomic_DNA"/>
</dbReference>
<evidence type="ECO:0000256" key="2">
    <source>
        <dbReference type="ARBA" id="ARBA00023125"/>
    </source>
</evidence>
<dbReference type="Pfam" id="PF00027">
    <property type="entry name" value="cNMP_binding"/>
    <property type="match status" value="1"/>
</dbReference>
<dbReference type="GO" id="GO:0003700">
    <property type="term" value="F:DNA-binding transcription factor activity"/>
    <property type="evidence" value="ECO:0007669"/>
    <property type="project" value="TreeGrafter"/>
</dbReference>
<evidence type="ECO:0000313" key="7">
    <source>
        <dbReference type="Proteomes" id="UP000565262"/>
    </source>
</evidence>
<dbReference type="Proteomes" id="UP000565262">
    <property type="component" value="Unassembled WGS sequence"/>
</dbReference>
<dbReference type="InterPro" id="IPR012318">
    <property type="entry name" value="HTH_CRP"/>
</dbReference>
<dbReference type="GO" id="GO:0005829">
    <property type="term" value="C:cytosol"/>
    <property type="evidence" value="ECO:0007669"/>
    <property type="project" value="TreeGrafter"/>
</dbReference>
<proteinExistence type="predicted"/>
<dbReference type="InterPro" id="IPR050397">
    <property type="entry name" value="Env_Response_Regulators"/>
</dbReference>
<dbReference type="InterPro" id="IPR000595">
    <property type="entry name" value="cNMP-bd_dom"/>
</dbReference>
<keyword evidence="7" id="KW-1185">Reference proteome</keyword>
<dbReference type="PROSITE" id="PS51063">
    <property type="entry name" value="HTH_CRP_2"/>
    <property type="match status" value="1"/>
</dbReference>
<dbReference type="Pfam" id="PF13545">
    <property type="entry name" value="HTH_Crp_2"/>
    <property type="match status" value="1"/>
</dbReference>
<dbReference type="Gene3D" id="1.10.10.10">
    <property type="entry name" value="Winged helix-like DNA-binding domain superfamily/Winged helix DNA-binding domain"/>
    <property type="match status" value="1"/>
</dbReference>
<evidence type="ECO:0000256" key="3">
    <source>
        <dbReference type="ARBA" id="ARBA00023163"/>
    </source>
</evidence>
<dbReference type="PANTHER" id="PTHR24567">
    <property type="entry name" value="CRP FAMILY TRANSCRIPTIONAL REGULATORY PROTEIN"/>
    <property type="match status" value="1"/>
</dbReference>